<dbReference type="EMBL" id="CAUJNA010001506">
    <property type="protein sequence ID" value="CAJ1387353.1"/>
    <property type="molecule type" value="Genomic_DNA"/>
</dbReference>
<evidence type="ECO:0000313" key="1">
    <source>
        <dbReference type="EMBL" id="CAJ1387353.1"/>
    </source>
</evidence>
<comment type="caution">
    <text evidence="1">The sequence shown here is derived from an EMBL/GenBank/DDBJ whole genome shotgun (WGS) entry which is preliminary data.</text>
</comment>
<evidence type="ECO:0000313" key="2">
    <source>
        <dbReference type="Proteomes" id="UP001178507"/>
    </source>
</evidence>
<dbReference type="AlphaFoldDB" id="A0AA36IHE6"/>
<dbReference type="Proteomes" id="UP001178507">
    <property type="component" value="Unassembled WGS sequence"/>
</dbReference>
<sequence length="194" mass="21152">MTNMGERLAESRLVEDTVPPGHQSVWGSWYDVGTNSWGFACCKTTSPKAPPCCRIESDAEAGGSRPSRGSDVEVHMESYTAWRSRQDFETSEGFIVHATKHLASQWLQWLRDGSLTKQAHLLEPDARKVLLSEQAARGAVEQARAPILSTVGQPGAIRAHKAIGGVLQLHWGSRVCEGQQGLHGHSDGSQKVAR</sequence>
<name>A0AA36IHE6_9DINO</name>
<organism evidence="1 2">
    <name type="scientific">Effrenium voratum</name>
    <dbReference type="NCBI Taxonomy" id="2562239"/>
    <lineage>
        <taxon>Eukaryota</taxon>
        <taxon>Sar</taxon>
        <taxon>Alveolata</taxon>
        <taxon>Dinophyceae</taxon>
        <taxon>Suessiales</taxon>
        <taxon>Symbiodiniaceae</taxon>
        <taxon>Effrenium</taxon>
    </lineage>
</organism>
<accession>A0AA36IHE6</accession>
<gene>
    <name evidence="1" type="ORF">EVOR1521_LOCUS13452</name>
</gene>
<proteinExistence type="predicted"/>
<protein>
    <submittedName>
        <fullName evidence="1">Uncharacterized protein</fullName>
    </submittedName>
</protein>
<keyword evidence="2" id="KW-1185">Reference proteome</keyword>
<reference evidence="1" key="1">
    <citation type="submission" date="2023-08" db="EMBL/GenBank/DDBJ databases">
        <authorList>
            <person name="Chen Y."/>
            <person name="Shah S."/>
            <person name="Dougan E. K."/>
            <person name="Thang M."/>
            <person name="Chan C."/>
        </authorList>
    </citation>
    <scope>NUCLEOTIDE SEQUENCE</scope>
</reference>